<dbReference type="SUPFAM" id="SSF52743">
    <property type="entry name" value="Subtilisin-like"/>
    <property type="match status" value="1"/>
</dbReference>
<dbReference type="Proteomes" id="UP000017746">
    <property type="component" value="Chromosome"/>
</dbReference>
<accession>U5VR09</accession>
<gene>
    <name evidence="7" type="ORF">AFR_04975</name>
</gene>
<evidence type="ECO:0000256" key="5">
    <source>
        <dbReference type="PROSITE-ProRule" id="PRU01240"/>
    </source>
</evidence>
<dbReference type="HOGENOM" id="CLU_011263_9_0_11"/>
<evidence type="ECO:0000256" key="3">
    <source>
        <dbReference type="ARBA" id="ARBA00022801"/>
    </source>
</evidence>
<feature type="active site" description="Charge relay system" evidence="5">
    <location>
        <position position="152"/>
    </location>
</feature>
<protein>
    <submittedName>
        <fullName evidence="7">Putative subtilase-family protease</fullName>
    </submittedName>
</protein>
<evidence type="ECO:0000256" key="1">
    <source>
        <dbReference type="ARBA" id="ARBA00011073"/>
    </source>
</evidence>
<dbReference type="InterPro" id="IPR023828">
    <property type="entry name" value="Peptidase_S8_Ser-AS"/>
</dbReference>
<dbReference type="Gene3D" id="2.60.40.10">
    <property type="entry name" value="Immunoglobulins"/>
    <property type="match status" value="2"/>
</dbReference>
<dbReference type="AlphaFoldDB" id="U5VR09"/>
<feature type="domain" description="Peptidase S8/S53" evidence="6">
    <location>
        <begin position="145"/>
        <end position="376"/>
    </location>
</feature>
<dbReference type="InterPro" id="IPR015500">
    <property type="entry name" value="Peptidase_S8_subtilisin-rel"/>
</dbReference>
<dbReference type="GO" id="GO:0006508">
    <property type="term" value="P:proteolysis"/>
    <property type="evidence" value="ECO:0007669"/>
    <property type="project" value="UniProtKB-KW"/>
</dbReference>
<keyword evidence="8" id="KW-1185">Reference proteome</keyword>
<evidence type="ECO:0000256" key="4">
    <source>
        <dbReference type="ARBA" id="ARBA00022825"/>
    </source>
</evidence>
<comment type="similarity">
    <text evidence="1 5">Belongs to the peptidase S8 family.</text>
</comment>
<evidence type="ECO:0000259" key="6">
    <source>
        <dbReference type="Pfam" id="PF00082"/>
    </source>
</evidence>
<evidence type="ECO:0000256" key="2">
    <source>
        <dbReference type="ARBA" id="ARBA00022670"/>
    </source>
</evidence>
<evidence type="ECO:0000313" key="7">
    <source>
        <dbReference type="EMBL" id="AGZ39284.1"/>
    </source>
</evidence>
<dbReference type="PRINTS" id="PR00723">
    <property type="entry name" value="SUBTILISIN"/>
</dbReference>
<proteinExistence type="inferred from homology"/>
<dbReference type="InterPro" id="IPR036852">
    <property type="entry name" value="Peptidase_S8/S53_dom_sf"/>
</dbReference>
<dbReference type="KEGG" id="afs:AFR_04975"/>
<dbReference type="eggNOG" id="COG1404">
    <property type="taxonomic scope" value="Bacteria"/>
</dbReference>
<dbReference type="EMBL" id="CP006272">
    <property type="protein sequence ID" value="AGZ39284.1"/>
    <property type="molecule type" value="Genomic_DNA"/>
</dbReference>
<dbReference type="GO" id="GO:0004252">
    <property type="term" value="F:serine-type endopeptidase activity"/>
    <property type="evidence" value="ECO:0007669"/>
    <property type="project" value="UniProtKB-UniRule"/>
</dbReference>
<dbReference type="InterPro" id="IPR000209">
    <property type="entry name" value="Peptidase_S8/S53_dom"/>
</dbReference>
<dbReference type="PROSITE" id="PS51892">
    <property type="entry name" value="SUBTILASE"/>
    <property type="match status" value="1"/>
</dbReference>
<dbReference type="STRING" id="1246995.AFR_04975"/>
<keyword evidence="3 5" id="KW-0378">Hydrolase</keyword>
<name>U5VR09_9ACTN</name>
<dbReference type="PATRIC" id="fig|1246995.3.peg.1005"/>
<sequence>MTVRPFHRTGPTVVVMTLRALAVGFLVGGFALVGAPAVAAPADEAPVSLIVGLRSVTDVVTPLERRVDVVASEPLTGAVTVDVPADQVAEAADVLRADPAVAYVERDQVARIAAVTPDDPYYSDQWGITKTGVNRAWDTTKGSGGIVVAVVDTGVKKLPDLSGRVLAGKDFVNNDSNPDDDQGHGTMTAGVIAAGGNNGVGVAGICWYCKILPVKVLDSSGAGSYSNIAQGIRWSADKGADIINLSLGGASDSQLLRDAVAYATGKGALVIAAAGNDGKSSQHYPAAIPAVLAVGASTSNDSRYSWSNYGSSWVDIAAPGCNPAQARNGLVGQFCGTSSATPFVSGVAALLASTSPAPTSAAIRAALTTTATKISGNWVASSSGRINAATALAVLSGDDHVVPAASFVTPGGNAYVHGTVGVTARATDNIGIARVELLADGVVVATDRVAPYAFSWRTTAPAATVALGLRAYDYSGNVATATRRVTVDNQAPTVRATSTTANGTRSVRKTRYVTATAADAHGIKRVELLVDGKVTYWYAGTVRKFPVQTWKYGKVMTVQVRAYDRAGNVRYAPARKWYR</sequence>
<dbReference type="InterPro" id="IPR013783">
    <property type="entry name" value="Ig-like_fold"/>
</dbReference>
<reference evidence="7 8" key="1">
    <citation type="journal article" date="2014" name="J. Biotechnol.">
        <title>Complete genome sequence of the actinobacterium Actinoplanes friuliensis HAG 010964, producer of the lipopeptide antibiotic friulimycin.</title>
        <authorList>
            <person name="Ruckert C."/>
            <person name="Szczepanowski R."/>
            <person name="Albersmeier A."/>
            <person name="Goesmann A."/>
            <person name="Fischer N."/>
            <person name="Steinkamper A."/>
            <person name="Puhler A."/>
            <person name="Biener R."/>
            <person name="Schwartz D."/>
            <person name="Kalinowski J."/>
        </authorList>
    </citation>
    <scope>NUCLEOTIDE SEQUENCE [LARGE SCALE GENOMIC DNA]</scope>
    <source>
        <strain evidence="7 8">DSM 7358</strain>
    </source>
</reference>
<dbReference type="Pfam" id="PF00082">
    <property type="entry name" value="Peptidase_S8"/>
    <property type="match status" value="1"/>
</dbReference>
<evidence type="ECO:0000313" key="8">
    <source>
        <dbReference type="Proteomes" id="UP000017746"/>
    </source>
</evidence>
<organism evidence="7 8">
    <name type="scientific">Actinoplanes friuliensis DSM 7358</name>
    <dbReference type="NCBI Taxonomy" id="1246995"/>
    <lineage>
        <taxon>Bacteria</taxon>
        <taxon>Bacillati</taxon>
        <taxon>Actinomycetota</taxon>
        <taxon>Actinomycetes</taxon>
        <taxon>Micromonosporales</taxon>
        <taxon>Micromonosporaceae</taxon>
        <taxon>Actinoplanes</taxon>
    </lineage>
</organism>
<dbReference type="PANTHER" id="PTHR43806">
    <property type="entry name" value="PEPTIDASE S8"/>
    <property type="match status" value="1"/>
</dbReference>
<feature type="active site" description="Charge relay system" evidence="5">
    <location>
        <position position="338"/>
    </location>
</feature>
<dbReference type="Gene3D" id="3.40.50.200">
    <property type="entry name" value="Peptidase S8/S53 domain"/>
    <property type="match status" value="1"/>
</dbReference>
<dbReference type="InterPro" id="IPR050131">
    <property type="entry name" value="Peptidase_S8_subtilisin-like"/>
</dbReference>
<keyword evidence="4 5" id="KW-0720">Serine protease</keyword>
<dbReference type="PROSITE" id="PS00138">
    <property type="entry name" value="SUBTILASE_SER"/>
    <property type="match status" value="1"/>
</dbReference>
<dbReference type="PANTHER" id="PTHR43806:SF11">
    <property type="entry name" value="CEREVISIN-RELATED"/>
    <property type="match status" value="1"/>
</dbReference>
<feature type="active site" description="Charge relay system" evidence="5">
    <location>
        <position position="184"/>
    </location>
</feature>
<dbReference type="GO" id="GO:0005975">
    <property type="term" value="P:carbohydrate metabolic process"/>
    <property type="evidence" value="ECO:0007669"/>
    <property type="project" value="UniProtKB-ARBA"/>
</dbReference>
<dbReference type="Pfam" id="PF17957">
    <property type="entry name" value="Big_7"/>
    <property type="match status" value="2"/>
</dbReference>
<keyword evidence="2 5" id="KW-0645">Protease</keyword>